<dbReference type="InterPro" id="IPR017208">
    <property type="entry name" value="UCP037442_abhydr"/>
</dbReference>
<dbReference type="InterPro" id="IPR029058">
    <property type="entry name" value="AB_hydrolase_fold"/>
</dbReference>
<dbReference type="SUPFAM" id="SSF53474">
    <property type="entry name" value="alpha/beta-Hydrolases"/>
    <property type="match status" value="1"/>
</dbReference>
<accession>A0ABQ0AD02</accession>
<protein>
    <submittedName>
        <fullName evidence="2">Alpha/beta fold hydrolase</fullName>
    </submittedName>
</protein>
<dbReference type="Proteomes" id="UP001465153">
    <property type="component" value="Unassembled WGS sequence"/>
</dbReference>
<dbReference type="GO" id="GO:0016787">
    <property type="term" value="F:hydrolase activity"/>
    <property type="evidence" value="ECO:0007669"/>
    <property type="project" value="UniProtKB-KW"/>
</dbReference>
<feature type="domain" description="Serine aminopeptidase S33" evidence="1">
    <location>
        <begin position="67"/>
        <end position="142"/>
    </location>
</feature>
<comment type="caution">
    <text evidence="2">The sequence shown here is derived from an EMBL/GenBank/DDBJ whole genome shotgun (WGS) entry which is preliminary data.</text>
</comment>
<dbReference type="EMBL" id="BAABWN010000012">
    <property type="protein sequence ID" value="GAA6169516.1"/>
    <property type="molecule type" value="Genomic_DNA"/>
</dbReference>
<sequence>MAADLTCWNVLEVGSAMKKIMITASDGIELSANVYTPTDSSQPSGAKNSCAYVGGVIINSATGVKQSYYRSFSEYMASQGYVVITYDYRGIGASLNLPYRDSRLTMTNWGEQDFEAVLSFALQTHPNLNWHCIGHSVGGQIIGLAPSSHKLTSVFNVASQSGNWRLWTTKFKLQLIPVWYVLIPLLSRVLGYFPGSIIGGEHLPKHVALDWARWCRNKNYICDKSGNTYRPHFNQLTLPMHFLVIDDDHKFAPEVAVKSLAGFYENAKTDISKTTKDERDGGFLGHFGFFRQKHQVLWSKVTDWFEAHSDVLLVK</sequence>
<keyword evidence="2" id="KW-0378">Hydrolase</keyword>
<keyword evidence="3" id="KW-1185">Reference proteome</keyword>
<gene>
    <name evidence="2" type="ORF">NBRC116591_33270</name>
</gene>
<dbReference type="Gene3D" id="3.40.50.1820">
    <property type="entry name" value="alpha/beta hydrolase"/>
    <property type="match status" value="1"/>
</dbReference>
<reference evidence="2 3" key="1">
    <citation type="submission" date="2024-04" db="EMBL/GenBank/DDBJ databases">
        <title>Draft genome sequence of Sessilibacter corallicola NBRC 116591.</title>
        <authorList>
            <person name="Miyakawa T."/>
            <person name="Kusuya Y."/>
            <person name="Miura T."/>
        </authorList>
    </citation>
    <scope>NUCLEOTIDE SEQUENCE [LARGE SCALE GENOMIC DNA]</scope>
    <source>
        <strain evidence="2 3">KU-00831-HH</strain>
    </source>
</reference>
<name>A0ABQ0AD02_9GAMM</name>
<dbReference type="InterPro" id="IPR022742">
    <property type="entry name" value="Hydrolase_4"/>
</dbReference>
<evidence type="ECO:0000313" key="2">
    <source>
        <dbReference type="EMBL" id="GAA6169516.1"/>
    </source>
</evidence>
<dbReference type="Pfam" id="PF12146">
    <property type="entry name" value="Hydrolase_4"/>
    <property type="match status" value="1"/>
</dbReference>
<evidence type="ECO:0000259" key="1">
    <source>
        <dbReference type="Pfam" id="PF12146"/>
    </source>
</evidence>
<proteinExistence type="predicted"/>
<organism evidence="2 3">
    <name type="scientific">Sessilibacter corallicola</name>
    <dbReference type="NCBI Taxonomy" id="2904075"/>
    <lineage>
        <taxon>Bacteria</taxon>
        <taxon>Pseudomonadati</taxon>
        <taxon>Pseudomonadota</taxon>
        <taxon>Gammaproteobacteria</taxon>
        <taxon>Cellvibrionales</taxon>
        <taxon>Cellvibrionaceae</taxon>
        <taxon>Sessilibacter</taxon>
    </lineage>
</organism>
<evidence type="ECO:0000313" key="3">
    <source>
        <dbReference type="Proteomes" id="UP001465153"/>
    </source>
</evidence>
<dbReference type="PIRSF" id="PIRSF037442">
    <property type="entry name" value="UCP037442_abhydr"/>
    <property type="match status" value="1"/>
</dbReference>